<evidence type="ECO:0000313" key="2">
    <source>
        <dbReference type="EMBL" id="MFD2116937.1"/>
    </source>
</evidence>
<organism evidence="2 3">
    <name type="scientific">Paenibacillus yanchengensis</name>
    <dbReference type="NCBI Taxonomy" id="2035833"/>
    <lineage>
        <taxon>Bacteria</taxon>
        <taxon>Bacillati</taxon>
        <taxon>Bacillota</taxon>
        <taxon>Bacilli</taxon>
        <taxon>Bacillales</taxon>
        <taxon>Paenibacillaceae</taxon>
        <taxon>Paenibacillus</taxon>
    </lineage>
</organism>
<keyword evidence="3" id="KW-1185">Reference proteome</keyword>
<dbReference type="Pfam" id="PF01590">
    <property type="entry name" value="GAF"/>
    <property type="match status" value="1"/>
</dbReference>
<dbReference type="SUPFAM" id="SSF55781">
    <property type="entry name" value="GAF domain-like"/>
    <property type="match status" value="2"/>
</dbReference>
<proteinExistence type="predicted"/>
<dbReference type="InterPro" id="IPR043128">
    <property type="entry name" value="Rev_trsase/Diguanyl_cyclase"/>
</dbReference>
<dbReference type="PROSITE" id="PS50887">
    <property type="entry name" value="GGDEF"/>
    <property type="match status" value="1"/>
</dbReference>
<dbReference type="InterPro" id="IPR029787">
    <property type="entry name" value="Nucleotide_cyclase"/>
</dbReference>
<dbReference type="NCBIfam" id="TIGR00254">
    <property type="entry name" value="GGDEF"/>
    <property type="match status" value="1"/>
</dbReference>
<dbReference type="Pfam" id="PF00990">
    <property type="entry name" value="GGDEF"/>
    <property type="match status" value="1"/>
</dbReference>
<dbReference type="Gene3D" id="3.30.70.270">
    <property type="match status" value="1"/>
</dbReference>
<dbReference type="EC" id="2.7.7.65" evidence="2"/>
<reference evidence="3" key="1">
    <citation type="journal article" date="2019" name="Int. J. Syst. Evol. Microbiol.">
        <title>The Global Catalogue of Microorganisms (GCM) 10K type strain sequencing project: providing services to taxonomists for standard genome sequencing and annotation.</title>
        <authorList>
            <consortium name="The Broad Institute Genomics Platform"/>
            <consortium name="The Broad Institute Genome Sequencing Center for Infectious Disease"/>
            <person name="Wu L."/>
            <person name="Ma J."/>
        </authorList>
    </citation>
    <scope>NUCLEOTIDE SEQUENCE [LARGE SCALE GENOMIC DNA]</scope>
    <source>
        <strain evidence="3">GH52</strain>
    </source>
</reference>
<dbReference type="EMBL" id="JBHUHO010000032">
    <property type="protein sequence ID" value="MFD2116937.1"/>
    <property type="molecule type" value="Genomic_DNA"/>
</dbReference>
<dbReference type="InterPro" id="IPR050469">
    <property type="entry name" value="Diguanylate_Cyclase"/>
</dbReference>
<name>A0ABW4YMW6_9BACL</name>
<feature type="domain" description="GGDEF" evidence="1">
    <location>
        <begin position="503"/>
        <end position="632"/>
    </location>
</feature>
<evidence type="ECO:0000313" key="3">
    <source>
        <dbReference type="Proteomes" id="UP001597362"/>
    </source>
</evidence>
<dbReference type="CDD" id="cd01949">
    <property type="entry name" value="GGDEF"/>
    <property type="match status" value="1"/>
</dbReference>
<evidence type="ECO:0000259" key="1">
    <source>
        <dbReference type="PROSITE" id="PS50887"/>
    </source>
</evidence>
<dbReference type="SMART" id="SM00267">
    <property type="entry name" value="GGDEF"/>
    <property type="match status" value="1"/>
</dbReference>
<dbReference type="InterPro" id="IPR000160">
    <property type="entry name" value="GGDEF_dom"/>
</dbReference>
<keyword evidence="2" id="KW-0548">Nucleotidyltransferase</keyword>
<dbReference type="InterPro" id="IPR003018">
    <property type="entry name" value="GAF"/>
</dbReference>
<keyword evidence="2" id="KW-0808">Transferase</keyword>
<dbReference type="SUPFAM" id="SSF55073">
    <property type="entry name" value="Nucleotide cyclase"/>
    <property type="match status" value="1"/>
</dbReference>
<sequence>METKLDNDLIWFVAEDLNHANELHMTGLLEESFSKWHSEIIALLANTTGVFVILDKDGNIHTASDEFQSLHMQEISVNALLKQTTLQAITNRHLTKNKQLSWQVTAIPLVKRSDETVFAVFAYLSQVEEHLLEATVHAFALHYRSCFYCMLEQSYTKRIAEQEQKVHHELKKREALLLASRHMSNQIDVSGVLGELLHSVEMLFDSSEAYLYLSQDHVHGDVRIRPLVFDMMTDNIITEAFLNGKTVHEQLASGQLVCAVPLSGKQASYGILQIIVQTDRWNEEDLQIVRMLADMAGSAFENAKLYEQSNMLIKELRLINEMTKRLNQSLRLKDILHFAITEMLSIFQADFCCVMQLNKEKDTFEVMSSNVTTLSRQQYSINDGFTGIVYRTKEPLIISDYNNTATVASPLMERTKSRSLIASPIFVDGEVIGAILIAHRIANYFSYENYKLLQVISTHVGLAIVNASLHAEVRRMVITDNLTGLHARHYLNEQIQLKQRFDNYGSLILVDIDYFKQVNDTFGHQIGDQILIQVSDIVKTSIRSGDIAARWGGEELAVYLPMMRVSDAVTFAEIIRKQVEEQTNPQVTVSCGVSEWLSSHQKISVESLFYKADMALYEAKHEGRNRIVVDEQS</sequence>
<protein>
    <submittedName>
        <fullName evidence="2">Diguanylate cyclase</fullName>
        <ecNumber evidence="2">2.7.7.65</ecNumber>
    </submittedName>
</protein>
<dbReference type="InterPro" id="IPR029016">
    <property type="entry name" value="GAF-like_dom_sf"/>
</dbReference>
<dbReference type="RefSeq" id="WP_377773577.1">
    <property type="nucleotide sequence ID" value="NZ_JBHUHO010000032.1"/>
</dbReference>
<accession>A0ABW4YMW6</accession>
<dbReference type="Gene3D" id="3.30.450.40">
    <property type="match status" value="2"/>
</dbReference>
<dbReference type="PANTHER" id="PTHR45138:SF9">
    <property type="entry name" value="DIGUANYLATE CYCLASE DGCM-RELATED"/>
    <property type="match status" value="1"/>
</dbReference>
<gene>
    <name evidence="2" type="ORF">ACFSJH_14505</name>
</gene>
<comment type="caution">
    <text evidence="2">The sequence shown here is derived from an EMBL/GenBank/DDBJ whole genome shotgun (WGS) entry which is preliminary data.</text>
</comment>
<dbReference type="GO" id="GO:0052621">
    <property type="term" value="F:diguanylate cyclase activity"/>
    <property type="evidence" value="ECO:0007669"/>
    <property type="project" value="UniProtKB-EC"/>
</dbReference>
<dbReference type="SMART" id="SM00065">
    <property type="entry name" value="GAF"/>
    <property type="match status" value="2"/>
</dbReference>
<dbReference type="Proteomes" id="UP001597362">
    <property type="component" value="Unassembled WGS sequence"/>
</dbReference>
<dbReference type="PANTHER" id="PTHR45138">
    <property type="entry name" value="REGULATORY COMPONENTS OF SENSORY TRANSDUCTION SYSTEM"/>
    <property type="match status" value="1"/>
</dbReference>